<reference evidence="2 3" key="1">
    <citation type="submission" date="2021-06" db="EMBL/GenBank/DDBJ databases">
        <title>Caerostris extrusa draft genome.</title>
        <authorList>
            <person name="Kono N."/>
            <person name="Arakawa K."/>
        </authorList>
    </citation>
    <scope>NUCLEOTIDE SEQUENCE [LARGE SCALE GENOMIC DNA]</scope>
</reference>
<accession>A0AAV4WMS6</accession>
<sequence length="101" mass="11874">MNNNRRIQYTFRSVRKRNDKIFKNYYGSSNSVVNFELPHSSRILDNFGNIMHKLQFRRKSKLNFDKEKALSSLRNDTFGISNRETPGTIKNTSSDVVRKAE</sequence>
<name>A0AAV4WMS6_CAEEX</name>
<feature type="compositionally biased region" description="Polar residues" evidence="1">
    <location>
        <begin position="80"/>
        <end position="95"/>
    </location>
</feature>
<dbReference type="Proteomes" id="UP001054945">
    <property type="component" value="Unassembled WGS sequence"/>
</dbReference>
<evidence type="ECO:0000256" key="1">
    <source>
        <dbReference type="SAM" id="MobiDB-lite"/>
    </source>
</evidence>
<dbReference type="AlphaFoldDB" id="A0AAV4WMS6"/>
<feature type="region of interest" description="Disordered" evidence="1">
    <location>
        <begin position="80"/>
        <end position="101"/>
    </location>
</feature>
<dbReference type="EMBL" id="BPLR01016408">
    <property type="protein sequence ID" value="GIY83638.1"/>
    <property type="molecule type" value="Genomic_DNA"/>
</dbReference>
<evidence type="ECO:0000313" key="2">
    <source>
        <dbReference type="EMBL" id="GIY83638.1"/>
    </source>
</evidence>
<gene>
    <name evidence="2" type="ORF">CEXT_708331</name>
</gene>
<keyword evidence="3" id="KW-1185">Reference proteome</keyword>
<protein>
    <submittedName>
        <fullName evidence="2">Uncharacterized protein</fullName>
    </submittedName>
</protein>
<organism evidence="2 3">
    <name type="scientific">Caerostris extrusa</name>
    <name type="common">Bark spider</name>
    <name type="synonym">Caerostris bankana</name>
    <dbReference type="NCBI Taxonomy" id="172846"/>
    <lineage>
        <taxon>Eukaryota</taxon>
        <taxon>Metazoa</taxon>
        <taxon>Ecdysozoa</taxon>
        <taxon>Arthropoda</taxon>
        <taxon>Chelicerata</taxon>
        <taxon>Arachnida</taxon>
        <taxon>Araneae</taxon>
        <taxon>Araneomorphae</taxon>
        <taxon>Entelegynae</taxon>
        <taxon>Araneoidea</taxon>
        <taxon>Araneidae</taxon>
        <taxon>Caerostris</taxon>
    </lineage>
</organism>
<comment type="caution">
    <text evidence="2">The sequence shown here is derived from an EMBL/GenBank/DDBJ whole genome shotgun (WGS) entry which is preliminary data.</text>
</comment>
<evidence type="ECO:0000313" key="3">
    <source>
        <dbReference type="Proteomes" id="UP001054945"/>
    </source>
</evidence>
<proteinExistence type="predicted"/>